<dbReference type="EMBL" id="PSQE01000001">
    <property type="protein sequence ID" value="RHN79312.1"/>
    <property type="molecule type" value="Genomic_DNA"/>
</dbReference>
<feature type="region of interest" description="Disordered" evidence="1">
    <location>
        <begin position="50"/>
        <end position="69"/>
    </location>
</feature>
<evidence type="ECO:0000313" key="2">
    <source>
        <dbReference type="EMBL" id="RHN79312.1"/>
    </source>
</evidence>
<dbReference type="AlphaFoldDB" id="A0A396JPH5"/>
<name>A0A396JPH5_MEDTR</name>
<dbReference type="Gramene" id="rna3087">
    <property type="protein sequence ID" value="RHN79312.1"/>
    <property type="gene ID" value="gene3087"/>
</dbReference>
<gene>
    <name evidence="2" type="ORF">MtrunA17_Chr1g0175961</name>
</gene>
<accession>A0A396JPH5</accession>
<organism evidence="2">
    <name type="scientific">Medicago truncatula</name>
    <name type="common">Barrel medic</name>
    <name type="synonym">Medicago tribuloides</name>
    <dbReference type="NCBI Taxonomy" id="3880"/>
    <lineage>
        <taxon>Eukaryota</taxon>
        <taxon>Viridiplantae</taxon>
        <taxon>Streptophyta</taxon>
        <taxon>Embryophyta</taxon>
        <taxon>Tracheophyta</taxon>
        <taxon>Spermatophyta</taxon>
        <taxon>Magnoliopsida</taxon>
        <taxon>eudicotyledons</taxon>
        <taxon>Gunneridae</taxon>
        <taxon>Pentapetalae</taxon>
        <taxon>rosids</taxon>
        <taxon>fabids</taxon>
        <taxon>Fabales</taxon>
        <taxon>Fabaceae</taxon>
        <taxon>Papilionoideae</taxon>
        <taxon>50 kb inversion clade</taxon>
        <taxon>NPAAA clade</taxon>
        <taxon>Hologalegina</taxon>
        <taxon>IRL clade</taxon>
        <taxon>Trifolieae</taxon>
        <taxon>Medicago</taxon>
    </lineage>
</organism>
<reference evidence="2" key="1">
    <citation type="journal article" date="2018" name="Nat. Plants">
        <title>Whole-genome landscape of Medicago truncatula symbiotic genes.</title>
        <authorList>
            <person name="Pecrix Y."/>
            <person name="Gamas P."/>
            <person name="Carrere S."/>
        </authorList>
    </citation>
    <scope>NUCLEOTIDE SEQUENCE</scope>
    <source>
        <tissue evidence="2">Leaves</tissue>
    </source>
</reference>
<comment type="caution">
    <text evidence="2">The sequence shown here is derived from an EMBL/GenBank/DDBJ whole genome shotgun (WGS) entry which is preliminary data.</text>
</comment>
<protein>
    <submittedName>
        <fullName evidence="2">Uncharacterized protein</fullName>
    </submittedName>
</protein>
<sequence length="69" mass="7646">MVDYGLHGVISSLMLCFLMNEGFHICYDDSVFQVSGDAKEILFGSHESIDVGLDKNQPSGPNRPVRMAR</sequence>
<dbReference type="Proteomes" id="UP000265566">
    <property type="component" value="Chromosome 1"/>
</dbReference>
<evidence type="ECO:0000256" key="1">
    <source>
        <dbReference type="SAM" id="MobiDB-lite"/>
    </source>
</evidence>
<proteinExistence type="predicted"/>